<dbReference type="Gene3D" id="3.30.420.40">
    <property type="match status" value="4"/>
</dbReference>
<evidence type="ECO:0000259" key="5">
    <source>
        <dbReference type="Pfam" id="PF01869"/>
    </source>
</evidence>
<protein>
    <submittedName>
        <fullName evidence="7">Putative CoA-substrate-specific enzyme activase</fullName>
    </submittedName>
</protein>
<evidence type="ECO:0000256" key="4">
    <source>
        <dbReference type="ARBA" id="ARBA00023014"/>
    </source>
</evidence>
<dbReference type="STRING" id="428127.EUBDOL_01755"/>
<dbReference type="Pfam" id="PF01869">
    <property type="entry name" value="BcrAD_BadFG"/>
    <property type="match status" value="2"/>
</dbReference>
<dbReference type="HOGENOM" id="CLU_002393_1_0_9"/>
<organism evidence="7 8">
    <name type="scientific">Amedibacillus dolichus DSM 3991</name>
    <dbReference type="NCBI Taxonomy" id="428127"/>
    <lineage>
        <taxon>Bacteria</taxon>
        <taxon>Bacillati</taxon>
        <taxon>Bacillota</taxon>
        <taxon>Erysipelotrichia</taxon>
        <taxon>Erysipelotrichales</taxon>
        <taxon>Erysipelotrichaceae</taxon>
        <taxon>Amedibacillus</taxon>
    </lineage>
</organism>
<evidence type="ECO:0000256" key="2">
    <source>
        <dbReference type="ARBA" id="ARBA00022723"/>
    </source>
</evidence>
<dbReference type="NCBIfam" id="TIGR00241">
    <property type="entry name" value="CoA_E_activ"/>
    <property type="match status" value="1"/>
</dbReference>
<evidence type="ECO:0000313" key="7">
    <source>
        <dbReference type="EMBL" id="EDP10511.1"/>
    </source>
</evidence>
<dbReference type="InterPro" id="IPR051805">
    <property type="entry name" value="Dehydratase_Activator_Redct"/>
</dbReference>
<evidence type="ECO:0000313" key="8">
    <source>
        <dbReference type="Proteomes" id="UP000004090"/>
    </source>
</evidence>
<comment type="cofactor">
    <cofactor evidence="1">
        <name>[4Fe-4S] cluster</name>
        <dbReference type="ChEBI" id="CHEBI:49883"/>
    </cofactor>
</comment>
<sequence>MIEMPQYSMGIDVGSTTVKLFVSDEQDNNVYQSYLRHHCDVRKTILEELQRLKEQLGNVEVKAVITGSGGLEIAKRLDIEFMQEVIACTKTVETYIPQTDVAIELGGEDAKITYFKGTLEQRMNGTCAGGTGAFIDQMASLLETDAEGLNTLAKSYTCIYPIASRCGVFAKTDIQPLINQGALKEDIAVSIFQAIVNQTISGLACGKPIRGKVAFLGGPLYFLDALRERFIETLHLKKEDVIFPKNSQLFVAMGACLHAKELKKERSLENIIEQLKQLSLQSLEEKQHLPALFEHAEELQSFQERHQKQQVREGNLQNYCGDVYLGIDVGSTTTKLVLIGKDGTILYSFYSSNKGEPLDLVLKAMKQVYQQLPKGCKIRKAGVTGYGEALIKSALKVDIGEVETIAHYQAARCFCEDVDFILDIGGQDMKAMRICDGVIQDITLNEACSSGCGSFLETFAHSLGYSIEEFAQLAMRSVKPLDLGSRCTVFMNSKVKQAQKEGAFIEDIAAGLAYSIIKNALYKVIKLRNKEQLGKHIVVQGGTFYNDSVLRVFELETGMHVIRPNIAGLMGAYGMAYMAKEADDGLGTSLLSYEEICRFHATHEMRRCGKCSNNCLLTVTSFYDGRKFVSGNRCERGADMPLVKAKLPNIYEYKYRRVFQYTSLSKKEALRGSVGIPRVLNMYENYPFWHTFFTALKFRVVISSRSSKQLFEKGMESIPSESVCYPAKLVHGHIEDLLTKDIDFIFYPAVLYEHVEFKDADNHYNCPVVAAYSETIRNNMDSIAEAKIKFKNPFISFNNPKTLLRVLEKELQEYHIPHAEIKAALKLAFAEDEHYHADIRREGMRALSYMKKHHKKGIVLAGRPYHVDPEIHHGIAELIASEGFVVLSEDSVCHLDTKRLQLRVVNQWTYHSRLYRAASFVADQEDLELIQLTSFGCGLDAVTSDQVTEILKASNKLYTLIKIDEVSNLGAIRIRIRSLKSTIEKKSARAHQNKSYELSCVPFTKEMKEQGYTILCPQMSPIHFQFIEVAMKEAGYRFEVLPSVDREAMEEGLRYVNNDACYPCILVVGQMMNALHSGKYDLHKTALMITQTGGGCRATNYIALIRKALHDAKMDYIPVISVNLAGLESNPGFQLTPSLIKRVIMGVLYGDLLMRVLYRMRPYEREKGAANQLYEKWVKLCKYNLHTGSLSEFKRNVCGIIKEFDALETIDVVKPRVGLVGEILVKFHPTANNQIVDIIEKEGGEAVVPDLLDFFLYCFYNAHFKESNFEGTHMATMLRQCGIEIAELLRKNIVKELRLSKHFDAPHRIEEIAQLASEIVSLGNQTGEGWFLSGEMLELMEDGCFNIVCMQPFACLPNHITGKGVIKAIKKKYPKSNIVAIDYDPGASEVNQLNRIKLMFATAKKNLAAQEKSSVAYQEPLLETCENTKSQKDLRIMKS</sequence>
<evidence type="ECO:0000256" key="1">
    <source>
        <dbReference type="ARBA" id="ARBA00001966"/>
    </source>
</evidence>
<keyword evidence="3" id="KW-0408">Iron</keyword>
<dbReference type="Proteomes" id="UP000004090">
    <property type="component" value="Unassembled WGS sequence"/>
</dbReference>
<name>A8REC9_9FIRM</name>
<feature type="domain" description="DUF2229" evidence="6">
    <location>
        <begin position="674"/>
        <end position="892"/>
    </location>
</feature>
<feature type="domain" description="ATPase BadF/BadG/BcrA/BcrD type" evidence="5">
    <location>
        <begin position="325"/>
        <end position="576"/>
    </location>
</feature>
<dbReference type="PANTHER" id="PTHR32329">
    <property type="entry name" value="BIFUNCTIONAL PROTEIN [INCLUDES 2-HYDROXYACYL-COA DEHYDRATASE (N-TER) AND ITS ACTIVATOR DOMAIN (C_TERM)-RELATED"/>
    <property type="match status" value="1"/>
</dbReference>
<dbReference type="EMBL" id="ABAW02000024">
    <property type="protein sequence ID" value="EDP10511.1"/>
    <property type="molecule type" value="Genomic_DNA"/>
</dbReference>
<dbReference type="GO" id="GO:0046872">
    <property type="term" value="F:metal ion binding"/>
    <property type="evidence" value="ECO:0007669"/>
    <property type="project" value="UniProtKB-KW"/>
</dbReference>
<reference evidence="7 8" key="2">
    <citation type="submission" date="2007-09" db="EMBL/GenBank/DDBJ databases">
        <authorList>
            <person name="Fulton L."/>
            <person name="Clifton S."/>
            <person name="Fulton B."/>
            <person name="Xu J."/>
            <person name="Minx P."/>
            <person name="Pepin K.H."/>
            <person name="Johnson M."/>
            <person name="Thiruvilangam P."/>
            <person name="Bhonagiri V."/>
            <person name="Nash W.E."/>
            <person name="Mardis E.R."/>
            <person name="Wilson R.K."/>
        </authorList>
    </citation>
    <scope>NUCLEOTIDE SEQUENCE [LARGE SCALE GENOMIC DNA]</scope>
    <source>
        <strain evidence="7 8">DSM 3991</strain>
    </source>
</reference>
<gene>
    <name evidence="7" type="ORF">EUBDOL_01755</name>
</gene>
<dbReference type="eggNOG" id="COG3580">
    <property type="taxonomic scope" value="Bacteria"/>
</dbReference>
<dbReference type="InterPro" id="IPR008275">
    <property type="entry name" value="CoA_E_activase_dom"/>
</dbReference>
<dbReference type="CDD" id="cd24034">
    <property type="entry name" value="ASKHA_NBD_O66634-like_rpt1"/>
    <property type="match status" value="1"/>
</dbReference>
<dbReference type="SUPFAM" id="SSF53067">
    <property type="entry name" value="Actin-like ATPase domain"/>
    <property type="match status" value="2"/>
</dbReference>
<evidence type="ECO:0000259" key="6">
    <source>
        <dbReference type="Pfam" id="PF09989"/>
    </source>
</evidence>
<dbReference type="CDD" id="cd24035">
    <property type="entry name" value="ASKHA_NBD_O66634-like_rpt2"/>
    <property type="match status" value="1"/>
</dbReference>
<dbReference type="InterPro" id="IPR018709">
    <property type="entry name" value="CoA_activase_DUF2229"/>
</dbReference>
<keyword evidence="4" id="KW-0411">Iron-sulfur</keyword>
<dbReference type="InterPro" id="IPR002731">
    <property type="entry name" value="ATPase_BadF"/>
</dbReference>
<reference evidence="7 8" key="1">
    <citation type="submission" date="2007-09" db="EMBL/GenBank/DDBJ databases">
        <title>Draft genome sequence of Eubacterium dolichum (DSM 3991).</title>
        <authorList>
            <person name="Sudarsanam P."/>
            <person name="Ley R."/>
            <person name="Guruge J."/>
            <person name="Turnbaugh P.J."/>
            <person name="Mahowald M."/>
            <person name="Liep D."/>
            <person name="Gordon J."/>
        </authorList>
    </citation>
    <scope>NUCLEOTIDE SEQUENCE [LARGE SCALE GENOMIC DNA]</scope>
    <source>
        <strain evidence="7 8">DSM 3991</strain>
    </source>
</reference>
<dbReference type="GO" id="GO:0051536">
    <property type="term" value="F:iron-sulfur cluster binding"/>
    <property type="evidence" value="ECO:0007669"/>
    <property type="project" value="UniProtKB-KW"/>
</dbReference>
<dbReference type="Pfam" id="PF09989">
    <property type="entry name" value="DUF2229"/>
    <property type="match status" value="1"/>
</dbReference>
<evidence type="ECO:0000256" key="3">
    <source>
        <dbReference type="ARBA" id="ARBA00023004"/>
    </source>
</evidence>
<accession>A8REC9</accession>
<dbReference type="PANTHER" id="PTHR32329:SF4">
    <property type="entry name" value="ACTIVATOR OF 2-HYDROXYACYL-COA DEHYDRATASE"/>
    <property type="match status" value="1"/>
</dbReference>
<keyword evidence="2" id="KW-0479">Metal-binding</keyword>
<comment type="caution">
    <text evidence="7">The sequence shown here is derived from an EMBL/GenBank/DDBJ whole genome shotgun (WGS) entry which is preliminary data.</text>
</comment>
<feature type="domain" description="ATPase BadF/BadG/BcrA/BcrD type" evidence="5">
    <location>
        <begin position="10"/>
        <end position="259"/>
    </location>
</feature>
<dbReference type="eggNOG" id="COG1924">
    <property type="taxonomic scope" value="Bacteria"/>
</dbReference>
<dbReference type="eggNOG" id="COG3581">
    <property type="taxonomic scope" value="Bacteria"/>
</dbReference>
<dbReference type="InterPro" id="IPR043129">
    <property type="entry name" value="ATPase_NBD"/>
</dbReference>
<proteinExistence type="predicted"/>